<evidence type="ECO:0000256" key="1">
    <source>
        <dbReference type="SAM" id="SignalP"/>
    </source>
</evidence>
<proteinExistence type="predicted"/>
<comment type="caution">
    <text evidence="2">The sequence shown here is derived from an EMBL/GenBank/DDBJ whole genome shotgun (WGS) entry which is preliminary data.</text>
</comment>
<dbReference type="GeneID" id="24304566"/>
<gene>
    <name evidence="2" type="ORF">AA20_10825</name>
</gene>
<evidence type="ECO:0000313" key="2">
    <source>
        <dbReference type="EMBL" id="KLD97583.1"/>
    </source>
</evidence>
<feature type="chain" id="PRO_5002578479" description="Orotate phosphoribosyltransferase" evidence="1">
    <location>
        <begin position="20"/>
        <end position="146"/>
    </location>
</feature>
<keyword evidence="1" id="KW-0732">Signal</keyword>
<dbReference type="PATRIC" id="fig|1447256.3.peg.2115"/>
<dbReference type="RefSeq" id="WP_012012220.1">
    <property type="nucleotide sequence ID" value="NZ_JAIQ01000146.1"/>
</dbReference>
<dbReference type="EMBL" id="JAIQ01000146">
    <property type="protein sequence ID" value="KLD97583.1"/>
    <property type="molecule type" value="Genomic_DNA"/>
</dbReference>
<protein>
    <recommendedName>
        <fullName evidence="4">Orotate phosphoribosyltransferase</fullName>
    </recommendedName>
</protein>
<accession>A0A0G9JTG7</accession>
<dbReference type="Pfam" id="PF11220">
    <property type="entry name" value="DUF3015"/>
    <property type="match status" value="1"/>
</dbReference>
<feature type="signal peptide" evidence="1">
    <location>
        <begin position="1"/>
        <end position="19"/>
    </location>
</feature>
<organism evidence="2 3">
    <name type="scientific">Aliarcobacter butzleri L348</name>
    <dbReference type="NCBI Taxonomy" id="1447256"/>
    <lineage>
        <taxon>Bacteria</taxon>
        <taxon>Pseudomonadati</taxon>
        <taxon>Campylobacterota</taxon>
        <taxon>Epsilonproteobacteria</taxon>
        <taxon>Campylobacterales</taxon>
        <taxon>Arcobacteraceae</taxon>
        <taxon>Aliarcobacter</taxon>
    </lineage>
</organism>
<evidence type="ECO:0008006" key="4">
    <source>
        <dbReference type="Google" id="ProtNLM"/>
    </source>
</evidence>
<sequence length="146" mass="15355">MKKLVTLVAAVGLTTSLYANNTNTGCGLGSIVIKNQNTTILQALAATTNGTSGNQTFGISSGTSNCNKPNNFVSNDKLNQFVNENMDELAMDISAGKGETLSTVAKLMNVEDTNAFSAKLQANFSEIYSSENVTSANVIDSIAKYI</sequence>
<dbReference type="InterPro" id="IPR021383">
    <property type="entry name" value="DUF3015"/>
</dbReference>
<evidence type="ECO:0000313" key="3">
    <source>
        <dbReference type="Proteomes" id="UP000035514"/>
    </source>
</evidence>
<dbReference type="Proteomes" id="UP000035514">
    <property type="component" value="Unassembled WGS sequence"/>
</dbReference>
<name>A0A0G9JTG7_9BACT</name>
<dbReference type="AlphaFoldDB" id="A0A0G9JTG7"/>
<reference evidence="2 3" key="1">
    <citation type="submission" date="2014-01" db="EMBL/GenBank/DDBJ databases">
        <title>Development of a Comparative Genomic Fingerprinting Assay for High Resolution Genotyping of Arcobacter butzleri.</title>
        <authorList>
            <person name="Webb A.L."/>
            <person name="Inglis G.D."/>
            <person name="Kruczkiewicz P."/>
            <person name="Selinger L.B."/>
            <person name="Taboada E.N."/>
        </authorList>
    </citation>
    <scope>NUCLEOTIDE SEQUENCE [LARGE SCALE GENOMIC DNA]</scope>
    <source>
        <strain evidence="2 3">L348</strain>
    </source>
</reference>